<evidence type="ECO:0000313" key="2">
    <source>
        <dbReference type="EMBL" id="HIV62346.1"/>
    </source>
</evidence>
<dbReference type="Proteomes" id="UP000886808">
    <property type="component" value="Unassembled WGS sequence"/>
</dbReference>
<feature type="transmembrane region" description="Helical" evidence="1">
    <location>
        <begin position="23"/>
        <end position="43"/>
    </location>
</feature>
<evidence type="ECO:0000313" key="3">
    <source>
        <dbReference type="Proteomes" id="UP000886808"/>
    </source>
</evidence>
<protein>
    <submittedName>
        <fullName evidence="2">Uncharacterized protein</fullName>
    </submittedName>
</protein>
<reference evidence="2" key="1">
    <citation type="journal article" date="2021" name="PeerJ">
        <title>Extensive microbial diversity within the chicken gut microbiome revealed by metagenomics and culture.</title>
        <authorList>
            <person name="Gilroy R."/>
            <person name="Ravi A."/>
            <person name="Getino M."/>
            <person name="Pursley I."/>
            <person name="Horton D.L."/>
            <person name="Alikhan N.F."/>
            <person name="Baker D."/>
            <person name="Gharbi K."/>
            <person name="Hall N."/>
            <person name="Watson M."/>
            <person name="Adriaenssens E.M."/>
            <person name="Foster-Nyarko E."/>
            <person name="Jarju S."/>
            <person name="Secka A."/>
            <person name="Antonio M."/>
            <person name="Oren A."/>
            <person name="Chaudhuri R.R."/>
            <person name="La Ragione R."/>
            <person name="Hildebrand F."/>
            <person name="Pallen M.J."/>
        </authorList>
    </citation>
    <scope>NUCLEOTIDE SEQUENCE</scope>
    <source>
        <strain evidence="2">CHK193-4272</strain>
    </source>
</reference>
<comment type="caution">
    <text evidence="2">The sequence shown here is derived from an EMBL/GenBank/DDBJ whole genome shotgun (WGS) entry which is preliminary data.</text>
</comment>
<dbReference type="EMBL" id="DXIE01000033">
    <property type="protein sequence ID" value="HIV62346.1"/>
    <property type="molecule type" value="Genomic_DNA"/>
</dbReference>
<name>A0A9D1PHQ1_9FIRM</name>
<gene>
    <name evidence="2" type="ORF">H9746_05855</name>
</gene>
<keyword evidence="1" id="KW-1133">Transmembrane helix</keyword>
<keyword evidence="1" id="KW-0472">Membrane</keyword>
<sequence length="182" mass="20888">MEEKKIETNPCEKENKKISKRYLAFYIIGLFSVALVLILLSYVTQLRADKQLASLNSELAERDTTVQGVQQKLLVLQETVSSQDATIKEKEQQISELRTMLNMTADEDLKTVLKQRLDERDAYYHLSMLEKAIDENNDTATSEELQYLQNTYGLERLNGTAQNAVFTGVMAERYLELVNKVQ</sequence>
<proteinExistence type="predicted"/>
<accession>A0A9D1PHQ1</accession>
<dbReference type="AlphaFoldDB" id="A0A9D1PHQ1"/>
<organism evidence="2 3">
    <name type="scientific">Candidatus Butyricicoccus avistercoris</name>
    <dbReference type="NCBI Taxonomy" id="2838518"/>
    <lineage>
        <taxon>Bacteria</taxon>
        <taxon>Bacillati</taxon>
        <taxon>Bacillota</taxon>
        <taxon>Clostridia</taxon>
        <taxon>Eubacteriales</taxon>
        <taxon>Butyricicoccaceae</taxon>
        <taxon>Butyricicoccus</taxon>
    </lineage>
</organism>
<reference evidence="2" key="2">
    <citation type="submission" date="2021-04" db="EMBL/GenBank/DDBJ databases">
        <authorList>
            <person name="Gilroy R."/>
        </authorList>
    </citation>
    <scope>NUCLEOTIDE SEQUENCE</scope>
    <source>
        <strain evidence="2">CHK193-4272</strain>
    </source>
</reference>
<evidence type="ECO:0000256" key="1">
    <source>
        <dbReference type="SAM" id="Phobius"/>
    </source>
</evidence>
<keyword evidence="1" id="KW-0812">Transmembrane</keyword>